<protein>
    <submittedName>
        <fullName evidence="2">Uncharacterized protein</fullName>
    </submittedName>
</protein>
<feature type="compositionally biased region" description="Low complexity" evidence="1">
    <location>
        <begin position="175"/>
        <end position="187"/>
    </location>
</feature>
<organism evidence="2 3">
    <name type="scientific">Hibiscus sabdariffa</name>
    <name type="common">roselle</name>
    <dbReference type="NCBI Taxonomy" id="183260"/>
    <lineage>
        <taxon>Eukaryota</taxon>
        <taxon>Viridiplantae</taxon>
        <taxon>Streptophyta</taxon>
        <taxon>Embryophyta</taxon>
        <taxon>Tracheophyta</taxon>
        <taxon>Spermatophyta</taxon>
        <taxon>Magnoliopsida</taxon>
        <taxon>eudicotyledons</taxon>
        <taxon>Gunneridae</taxon>
        <taxon>Pentapetalae</taxon>
        <taxon>rosids</taxon>
        <taxon>malvids</taxon>
        <taxon>Malvales</taxon>
        <taxon>Malvaceae</taxon>
        <taxon>Malvoideae</taxon>
        <taxon>Hibiscus</taxon>
    </lineage>
</organism>
<proteinExistence type="predicted"/>
<feature type="region of interest" description="Disordered" evidence="1">
    <location>
        <begin position="173"/>
        <end position="203"/>
    </location>
</feature>
<reference evidence="2 3" key="1">
    <citation type="journal article" date="2024" name="G3 (Bethesda)">
        <title>Genome assembly of Hibiscus sabdariffa L. provides insights into metabolisms of medicinal natural products.</title>
        <authorList>
            <person name="Kim T."/>
        </authorList>
    </citation>
    <scope>NUCLEOTIDE SEQUENCE [LARGE SCALE GENOMIC DNA]</scope>
    <source>
        <strain evidence="2">TK-2024</strain>
        <tissue evidence="2">Old leaves</tissue>
    </source>
</reference>
<gene>
    <name evidence="2" type="ORF">V6N12_027324</name>
</gene>
<evidence type="ECO:0000313" key="3">
    <source>
        <dbReference type="Proteomes" id="UP001472677"/>
    </source>
</evidence>
<keyword evidence="3" id="KW-1185">Reference proteome</keyword>
<dbReference type="Proteomes" id="UP001472677">
    <property type="component" value="Unassembled WGS sequence"/>
</dbReference>
<evidence type="ECO:0000313" key="2">
    <source>
        <dbReference type="EMBL" id="KAK8546547.1"/>
    </source>
</evidence>
<name>A0ABR2DUE2_9ROSI</name>
<dbReference type="EMBL" id="JBBPBM010000023">
    <property type="protein sequence ID" value="KAK8546547.1"/>
    <property type="molecule type" value="Genomic_DNA"/>
</dbReference>
<comment type="caution">
    <text evidence="2">The sequence shown here is derived from an EMBL/GenBank/DDBJ whole genome shotgun (WGS) entry which is preliminary data.</text>
</comment>
<sequence>MHPVMPYGHAYTTSPMVSYGSDLSQGGSRQPAPCFSVAPGHTRSTSAFSPGPVSFMTRPAASYIDGVVSTPTQDVVWYPDSGATHHITNNHSNLQSDVVYTDDSPKVTGTGSFPLVLVNDQVEKVAKSGCVGGSTQDVFNCHGPPLVDKVNATYGSGPVPAFSDTQRLISDQFSEESGSPVGSGSAEQQEQPNKETDGNEFSLGCSTHLNPAVQLNKAADGFDLGSMGCINSGMGSDVGCSSKNVDKGIDSDVRISQGFASDVPQSDLGISLSSVRLGNVDLCKKTPSPVKNESLMSRP</sequence>
<evidence type="ECO:0000256" key="1">
    <source>
        <dbReference type="SAM" id="MobiDB-lite"/>
    </source>
</evidence>
<accession>A0ABR2DUE2</accession>